<accession>A0A5P1F7F2</accession>
<dbReference type="PROSITE" id="PS50294">
    <property type="entry name" value="WD_REPEATS_REGION"/>
    <property type="match status" value="2"/>
</dbReference>
<dbReference type="PRINTS" id="PR00320">
    <property type="entry name" value="GPROTEINBRPT"/>
</dbReference>
<evidence type="ECO:0000256" key="8">
    <source>
        <dbReference type="SAM" id="MobiDB-lite"/>
    </source>
</evidence>
<dbReference type="PROSITE" id="PS00678">
    <property type="entry name" value="WD_REPEATS_1"/>
    <property type="match status" value="1"/>
</dbReference>
<organism evidence="10 11">
    <name type="scientific">Asparagus officinalis</name>
    <name type="common">Garden asparagus</name>
    <dbReference type="NCBI Taxonomy" id="4686"/>
    <lineage>
        <taxon>Eukaryota</taxon>
        <taxon>Viridiplantae</taxon>
        <taxon>Streptophyta</taxon>
        <taxon>Embryophyta</taxon>
        <taxon>Tracheophyta</taxon>
        <taxon>Spermatophyta</taxon>
        <taxon>Magnoliopsida</taxon>
        <taxon>Liliopsida</taxon>
        <taxon>Asparagales</taxon>
        <taxon>Asparagaceae</taxon>
        <taxon>Asparagoideae</taxon>
        <taxon>Asparagus</taxon>
    </lineage>
</organism>
<dbReference type="InterPro" id="IPR044715">
    <property type="entry name" value="WDR86-like"/>
</dbReference>
<dbReference type="AlphaFoldDB" id="A0A5P1F7F2"/>
<keyword evidence="9" id="KW-0812">Transmembrane</keyword>
<evidence type="ECO:0000256" key="7">
    <source>
        <dbReference type="PROSITE-ProRule" id="PRU00221"/>
    </source>
</evidence>
<sequence>MEETGDGAGVDEGVGVFFAAAGSLGTGQGNGTGACRREDVRRWSDGGGGPRRRIGVSKGGLWFERENEENDAKLVPFVAAQPLEVNKIPARRFLAVIFVFDSLFLLLLILFLHFPSSETLTPIIESEGSLKPPDSQFPLLTIRRSDPFPLPRVSSPPRRWTSNPGIDTAASESTSAWAPLTPAAAAVEGAAEIATTSYGERCKFLHSWFVSDSFSLLTPLQGHQKVITGIALPSGSDKLYSGSKDETVRVWDCQSGQCVGVVSMGSEVGCMISEGPWIFIGVTNAVRALNTQTSLDLSLDGPVGLVYALVVGNEMLFAGTQDGRILAWKFNVVGNCFEPAASLIGHLRAVVSLVIGAGRLYSGSMDETIRVWDLTTLQCIHTLTDHKSVVMSVLCWDQFLLSCSLDQTVKVWVATESGNLEVTYTHNEEHGVLALCGMHDAQGKPVLFCASNDNTVRLYDLPSFNERGKIFAKKEIRAIQIGPGGLFFTGDGTGELKVWKWIANEATSA</sequence>
<dbReference type="InterPro" id="IPR015943">
    <property type="entry name" value="WD40/YVTN_repeat-like_dom_sf"/>
</dbReference>
<dbReference type="SUPFAM" id="SSF50978">
    <property type="entry name" value="WD40 repeat-like"/>
    <property type="match status" value="1"/>
</dbReference>
<evidence type="ECO:0000256" key="9">
    <source>
        <dbReference type="SAM" id="Phobius"/>
    </source>
</evidence>
<evidence type="ECO:0000256" key="6">
    <source>
        <dbReference type="ARBA" id="ARBA00023125"/>
    </source>
</evidence>
<dbReference type="Gene3D" id="2.130.10.10">
    <property type="entry name" value="YVTN repeat-like/Quinoprotein amine dehydrogenase"/>
    <property type="match status" value="2"/>
</dbReference>
<feature type="repeat" description="WD" evidence="7">
    <location>
        <begin position="343"/>
        <end position="382"/>
    </location>
</feature>
<evidence type="ECO:0000256" key="1">
    <source>
        <dbReference type="ARBA" id="ARBA00022574"/>
    </source>
</evidence>
<dbReference type="InterPro" id="IPR019775">
    <property type="entry name" value="WD40_repeat_CS"/>
</dbReference>
<keyword evidence="6" id="KW-0238">DNA-binding</keyword>
<dbReference type="InterPro" id="IPR001680">
    <property type="entry name" value="WD40_rpt"/>
</dbReference>
<feature type="repeat" description="WD" evidence="7">
    <location>
        <begin position="220"/>
        <end position="261"/>
    </location>
</feature>
<evidence type="ECO:0000313" key="10">
    <source>
        <dbReference type="EMBL" id="ONK73337.1"/>
    </source>
</evidence>
<keyword evidence="11" id="KW-1185">Reference proteome</keyword>
<dbReference type="PROSITE" id="PS50082">
    <property type="entry name" value="WD_REPEATS_2"/>
    <property type="match status" value="2"/>
</dbReference>
<dbReference type="PANTHER" id="PTHR44489">
    <property type="match status" value="1"/>
</dbReference>
<dbReference type="Pfam" id="PF00400">
    <property type="entry name" value="WD40"/>
    <property type="match status" value="3"/>
</dbReference>
<name>A0A5P1F7F2_ASPOF</name>
<feature type="region of interest" description="Disordered" evidence="8">
    <location>
        <begin position="29"/>
        <end position="49"/>
    </location>
</feature>
<dbReference type="GO" id="GO:0008270">
    <property type="term" value="F:zinc ion binding"/>
    <property type="evidence" value="ECO:0007669"/>
    <property type="project" value="UniProtKB-KW"/>
</dbReference>
<gene>
    <name evidence="10" type="ORF">A4U43_C04F29900</name>
</gene>
<proteinExistence type="predicted"/>
<dbReference type="GO" id="GO:0003677">
    <property type="term" value="F:DNA binding"/>
    <property type="evidence" value="ECO:0007669"/>
    <property type="project" value="UniProtKB-KW"/>
</dbReference>
<evidence type="ECO:0000256" key="2">
    <source>
        <dbReference type="ARBA" id="ARBA00022723"/>
    </source>
</evidence>
<keyword evidence="1 7" id="KW-0853">WD repeat</keyword>
<evidence type="ECO:0000313" key="11">
    <source>
        <dbReference type="Proteomes" id="UP000243459"/>
    </source>
</evidence>
<reference evidence="11" key="1">
    <citation type="journal article" date="2017" name="Nat. Commun.">
        <title>The asparagus genome sheds light on the origin and evolution of a young Y chromosome.</title>
        <authorList>
            <person name="Harkess A."/>
            <person name="Zhou J."/>
            <person name="Xu C."/>
            <person name="Bowers J.E."/>
            <person name="Van der Hulst R."/>
            <person name="Ayyampalayam S."/>
            <person name="Mercati F."/>
            <person name="Riccardi P."/>
            <person name="McKain M.R."/>
            <person name="Kakrana A."/>
            <person name="Tang H."/>
            <person name="Ray J."/>
            <person name="Groenendijk J."/>
            <person name="Arikit S."/>
            <person name="Mathioni S.M."/>
            <person name="Nakano M."/>
            <person name="Shan H."/>
            <person name="Telgmann-Rauber A."/>
            <person name="Kanno A."/>
            <person name="Yue Z."/>
            <person name="Chen H."/>
            <person name="Li W."/>
            <person name="Chen Y."/>
            <person name="Xu X."/>
            <person name="Zhang Y."/>
            <person name="Luo S."/>
            <person name="Chen H."/>
            <person name="Gao J."/>
            <person name="Mao Z."/>
            <person name="Pires J.C."/>
            <person name="Luo M."/>
            <person name="Kudrna D."/>
            <person name="Wing R.A."/>
            <person name="Meyers B.C."/>
            <person name="Yi K."/>
            <person name="Kong H."/>
            <person name="Lavrijsen P."/>
            <person name="Sunseri F."/>
            <person name="Falavigna A."/>
            <person name="Ye Y."/>
            <person name="Leebens-Mack J.H."/>
            <person name="Chen G."/>
        </authorList>
    </citation>
    <scope>NUCLEOTIDE SEQUENCE [LARGE SCALE GENOMIC DNA]</scope>
    <source>
        <strain evidence="11">cv. DH0086</strain>
    </source>
</reference>
<dbReference type="InterPro" id="IPR020472">
    <property type="entry name" value="WD40_PAC1"/>
</dbReference>
<dbReference type="EMBL" id="CM007384">
    <property type="protein sequence ID" value="ONK73337.1"/>
    <property type="molecule type" value="Genomic_DNA"/>
</dbReference>
<dbReference type="Gramene" id="ONK73337">
    <property type="protein sequence ID" value="ONK73337"/>
    <property type="gene ID" value="A4U43_C04F29900"/>
</dbReference>
<evidence type="ECO:0000256" key="5">
    <source>
        <dbReference type="ARBA" id="ARBA00022833"/>
    </source>
</evidence>
<keyword evidence="9" id="KW-1133">Transmembrane helix</keyword>
<keyword evidence="9" id="KW-0472">Membrane</keyword>
<dbReference type="FunFam" id="2.130.10.10:FF:000869">
    <property type="entry name" value="Zinc finger CCCH domain-containing protein 48"/>
    <property type="match status" value="1"/>
</dbReference>
<dbReference type="Proteomes" id="UP000243459">
    <property type="component" value="Chromosome 4"/>
</dbReference>
<keyword evidence="2" id="KW-0479">Metal-binding</keyword>
<protein>
    <submittedName>
        <fullName evidence="10">Uncharacterized protein</fullName>
    </submittedName>
</protein>
<dbReference type="PANTHER" id="PTHR44489:SF1">
    <property type="entry name" value="ZINC FINGER CCCH DOMAIN-CONTAINING PROTEIN 63"/>
    <property type="match status" value="1"/>
</dbReference>
<evidence type="ECO:0000256" key="3">
    <source>
        <dbReference type="ARBA" id="ARBA00022737"/>
    </source>
</evidence>
<feature type="transmembrane region" description="Helical" evidence="9">
    <location>
        <begin position="93"/>
        <end position="114"/>
    </location>
</feature>
<keyword evidence="5" id="KW-0862">Zinc</keyword>
<dbReference type="SMART" id="SM00320">
    <property type="entry name" value="WD40"/>
    <property type="match status" value="6"/>
</dbReference>
<dbReference type="InterPro" id="IPR036322">
    <property type="entry name" value="WD40_repeat_dom_sf"/>
</dbReference>
<evidence type="ECO:0000256" key="4">
    <source>
        <dbReference type="ARBA" id="ARBA00022771"/>
    </source>
</evidence>
<feature type="compositionally biased region" description="Basic and acidic residues" evidence="8">
    <location>
        <begin position="35"/>
        <end position="44"/>
    </location>
</feature>
<keyword evidence="4" id="KW-0863">Zinc-finger</keyword>
<keyword evidence="3" id="KW-0677">Repeat</keyword>